<evidence type="ECO:0000313" key="2">
    <source>
        <dbReference type="Proteomes" id="UP000237061"/>
    </source>
</evidence>
<dbReference type="Proteomes" id="UP000237061">
    <property type="component" value="Unassembled WGS sequence"/>
</dbReference>
<keyword evidence="2" id="KW-1185">Reference proteome</keyword>
<dbReference type="EMBL" id="PPXC01000004">
    <property type="protein sequence ID" value="POH74270.1"/>
    <property type="molecule type" value="Genomic_DNA"/>
</dbReference>
<comment type="caution">
    <text evidence="1">The sequence shown here is derived from an EMBL/GenBank/DDBJ whole genome shotgun (WGS) entry which is preliminary data.</text>
</comment>
<gene>
    <name evidence="1" type="ORF">CVS27_06825</name>
</gene>
<reference evidence="1 2" key="1">
    <citation type="submission" date="2018-01" db="EMBL/GenBank/DDBJ databases">
        <title>Arthrobacter sp. nov., from glaciers in China.</title>
        <authorList>
            <person name="Liu Q."/>
            <person name="Xin Y.-H."/>
        </authorList>
    </citation>
    <scope>NUCLEOTIDE SEQUENCE [LARGE SCALE GENOMIC DNA]</scope>
    <source>
        <strain evidence="1 2">HLT2-12-2</strain>
    </source>
</reference>
<name>A0A2S3ZYH1_ARTGL</name>
<protein>
    <submittedName>
        <fullName evidence="1">Uncharacterized protein</fullName>
    </submittedName>
</protein>
<evidence type="ECO:0000313" key="1">
    <source>
        <dbReference type="EMBL" id="POH74270.1"/>
    </source>
</evidence>
<sequence>MRTIGNSITQNTHGIAGNIHRNRNGSSNLNIAQNVTNNPAQQTATIVRTTLARTLVGVLVHRRNNSGVRGMRTIGNSITQNTHGIAGNIHRNRNGSSNLNIAQNVTNNPAQKAPVCIGDGLGNCALGKPTHCC</sequence>
<proteinExistence type="predicted"/>
<organism evidence="1 2">
    <name type="scientific">Arthrobacter glacialis</name>
    <dbReference type="NCBI Taxonomy" id="1664"/>
    <lineage>
        <taxon>Bacteria</taxon>
        <taxon>Bacillati</taxon>
        <taxon>Actinomycetota</taxon>
        <taxon>Actinomycetes</taxon>
        <taxon>Micrococcales</taxon>
        <taxon>Micrococcaceae</taxon>
        <taxon>Arthrobacter</taxon>
    </lineage>
</organism>
<dbReference type="AlphaFoldDB" id="A0A2S3ZYH1"/>
<accession>A0A2S3ZYH1</accession>